<reference evidence="1" key="1">
    <citation type="submission" date="2021-06" db="EMBL/GenBank/DDBJ databases">
        <authorList>
            <person name="Kallberg Y."/>
            <person name="Tangrot J."/>
            <person name="Rosling A."/>
        </authorList>
    </citation>
    <scope>NUCLEOTIDE SEQUENCE</scope>
    <source>
        <strain evidence="1">MA453B</strain>
    </source>
</reference>
<dbReference type="EMBL" id="CAJVPY010060107">
    <property type="protein sequence ID" value="CAG8821015.1"/>
    <property type="molecule type" value="Genomic_DNA"/>
</dbReference>
<protein>
    <submittedName>
        <fullName evidence="1">27309_t:CDS:1</fullName>
    </submittedName>
</protein>
<gene>
    <name evidence="1" type="ORF">DERYTH_LOCUS27050</name>
</gene>
<accession>A0A9N9PHL5</accession>
<name>A0A9N9PHL5_9GLOM</name>
<evidence type="ECO:0000313" key="1">
    <source>
        <dbReference type="EMBL" id="CAG8821015.1"/>
    </source>
</evidence>
<sequence length="85" mass="9418">NSLRKTANIFYIKYPNKAKLSPMTIKNLVNKFTKSGNIADDYHSGHPLSATNHTKQEATINALQENPQQSTNQLAMKLNVSSSSI</sequence>
<dbReference type="OrthoDB" id="2434012at2759"/>
<feature type="non-terminal residue" evidence="1">
    <location>
        <position position="1"/>
    </location>
</feature>
<organism evidence="1 2">
    <name type="scientific">Dentiscutata erythropus</name>
    <dbReference type="NCBI Taxonomy" id="1348616"/>
    <lineage>
        <taxon>Eukaryota</taxon>
        <taxon>Fungi</taxon>
        <taxon>Fungi incertae sedis</taxon>
        <taxon>Mucoromycota</taxon>
        <taxon>Glomeromycotina</taxon>
        <taxon>Glomeromycetes</taxon>
        <taxon>Diversisporales</taxon>
        <taxon>Gigasporaceae</taxon>
        <taxon>Dentiscutata</taxon>
    </lineage>
</organism>
<dbReference type="AlphaFoldDB" id="A0A9N9PHL5"/>
<keyword evidence="2" id="KW-1185">Reference proteome</keyword>
<comment type="caution">
    <text evidence="1">The sequence shown here is derived from an EMBL/GenBank/DDBJ whole genome shotgun (WGS) entry which is preliminary data.</text>
</comment>
<dbReference type="Proteomes" id="UP000789405">
    <property type="component" value="Unassembled WGS sequence"/>
</dbReference>
<evidence type="ECO:0000313" key="2">
    <source>
        <dbReference type="Proteomes" id="UP000789405"/>
    </source>
</evidence>
<proteinExistence type="predicted"/>